<keyword evidence="5" id="KW-1185">Reference proteome</keyword>
<dbReference type="InterPro" id="IPR014756">
    <property type="entry name" value="Ig_E-set"/>
</dbReference>
<evidence type="ECO:0000256" key="1">
    <source>
        <dbReference type="SAM" id="MobiDB-lite"/>
    </source>
</evidence>
<feature type="region of interest" description="Disordered" evidence="1">
    <location>
        <begin position="185"/>
        <end position="204"/>
    </location>
</feature>
<evidence type="ECO:0000256" key="2">
    <source>
        <dbReference type="SAM" id="Phobius"/>
    </source>
</evidence>
<dbReference type="RefSeq" id="WP_179668637.1">
    <property type="nucleotide sequence ID" value="NZ_JACCFP010000001.1"/>
</dbReference>
<organism evidence="4 5">
    <name type="scientific">Nocardioides thalensis</name>
    <dbReference type="NCBI Taxonomy" id="1914755"/>
    <lineage>
        <taxon>Bacteria</taxon>
        <taxon>Bacillati</taxon>
        <taxon>Actinomycetota</taxon>
        <taxon>Actinomycetes</taxon>
        <taxon>Propionibacteriales</taxon>
        <taxon>Nocardioidaceae</taxon>
        <taxon>Nocardioides</taxon>
    </lineage>
</organism>
<comment type="caution">
    <text evidence="4">The sequence shown here is derived from an EMBL/GenBank/DDBJ whole genome shotgun (WGS) entry which is preliminary data.</text>
</comment>
<dbReference type="EMBL" id="JACCFP010000001">
    <property type="protein sequence ID" value="NYJ02242.1"/>
    <property type="molecule type" value="Genomic_DNA"/>
</dbReference>
<feature type="region of interest" description="Disordered" evidence="1">
    <location>
        <begin position="465"/>
        <end position="489"/>
    </location>
</feature>
<gene>
    <name evidence="4" type="ORF">HNR19_002940</name>
</gene>
<dbReference type="PANTHER" id="PTHR19372">
    <property type="entry name" value="SULFITE REDUCTASE"/>
    <property type="match status" value="1"/>
</dbReference>
<dbReference type="GO" id="GO:0020037">
    <property type="term" value="F:heme binding"/>
    <property type="evidence" value="ECO:0007669"/>
    <property type="project" value="TreeGrafter"/>
</dbReference>
<evidence type="ECO:0000313" key="4">
    <source>
        <dbReference type="EMBL" id="NYJ02242.1"/>
    </source>
</evidence>
<evidence type="ECO:0000313" key="5">
    <source>
        <dbReference type="Proteomes" id="UP000530424"/>
    </source>
</evidence>
<dbReference type="SUPFAM" id="SSF81296">
    <property type="entry name" value="E set domains"/>
    <property type="match status" value="1"/>
</dbReference>
<dbReference type="GO" id="GO:0006790">
    <property type="term" value="P:sulfur compound metabolic process"/>
    <property type="evidence" value="ECO:0007669"/>
    <property type="project" value="TreeGrafter"/>
</dbReference>
<proteinExistence type="predicted"/>
<keyword evidence="2" id="KW-0812">Transmembrane</keyword>
<dbReference type="InterPro" id="IPR036374">
    <property type="entry name" value="OxRdtase_Mopterin-bd_sf"/>
</dbReference>
<dbReference type="PANTHER" id="PTHR19372:SF7">
    <property type="entry name" value="SULFITE OXIDASE, MITOCHONDRIAL"/>
    <property type="match status" value="1"/>
</dbReference>
<dbReference type="Gene3D" id="2.60.40.650">
    <property type="match status" value="1"/>
</dbReference>
<feature type="transmembrane region" description="Helical" evidence="2">
    <location>
        <begin position="65"/>
        <end position="86"/>
    </location>
</feature>
<dbReference type="GO" id="GO:0008482">
    <property type="term" value="F:sulfite oxidase activity"/>
    <property type="evidence" value="ECO:0007669"/>
    <property type="project" value="TreeGrafter"/>
</dbReference>
<dbReference type="AlphaFoldDB" id="A0A853C6D0"/>
<feature type="transmembrane region" description="Helical" evidence="2">
    <location>
        <begin position="149"/>
        <end position="170"/>
    </location>
</feature>
<feature type="transmembrane region" description="Helical" evidence="2">
    <location>
        <begin position="7"/>
        <end position="28"/>
    </location>
</feature>
<evidence type="ECO:0000259" key="3">
    <source>
        <dbReference type="Pfam" id="PF00174"/>
    </source>
</evidence>
<dbReference type="SUPFAM" id="SSF56524">
    <property type="entry name" value="Oxidoreductase molybdopterin-binding domain"/>
    <property type="match status" value="1"/>
</dbReference>
<dbReference type="InterPro" id="IPR000572">
    <property type="entry name" value="OxRdtase_Mopterin-bd_dom"/>
</dbReference>
<dbReference type="GO" id="GO:0043546">
    <property type="term" value="F:molybdopterin cofactor binding"/>
    <property type="evidence" value="ECO:0007669"/>
    <property type="project" value="TreeGrafter"/>
</dbReference>
<sequence length="499" mass="53059">MRTRLTWIAYGVLATLTGIGLAHLVAAVTDRANSPVLAVGSAVIDLTPTPAKEWAIRTFGSADKAILVGSVMAGVLVLAGIAGLLARRRTRHGVAMLLALVAIAGVAVITRPESSVIDLVPSVVAALVAALALAWLAREQSSVTTTDNGRRGVLVAIGVTTVLAAVGGVAGEVVSRLRLRPEDVTLPTPADPAPPLPRGLDRQVPGITPFRTPNGDFYRVDTRLDTPIVSAEDWTLIIDGDVQREVVLTFDDLLAMPMIERDITLTCVSNSVGGPYVGGARWLGVPLADLLARAGVGDRADQILSTDFDGMTISTPLDLATDGRDAMVCVGMNGEALPREHGFPVRMVIPGLYGFISATKWLTRLTLTTYADREAYWTKRDWATDAPIKPSARIDTPRGLEELDAGDVVVGGVAWAQERGGVASVQVRIDDGDWQDAQLGPDGGDDYWRQWFYRWRATSGSHRLSARATTGDGEVQTTDRAEPFPDGASGLHELIVNVG</sequence>
<keyword evidence="2" id="KW-1133">Transmembrane helix</keyword>
<dbReference type="Proteomes" id="UP000530424">
    <property type="component" value="Unassembled WGS sequence"/>
</dbReference>
<protein>
    <submittedName>
        <fullName evidence="4">DMSO/TMAO reductase YedYZ molybdopterin-dependent catalytic subunit</fullName>
    </submittedName>
</protein>
<feature type="transmembrane region" description="Helical" evidence="2">
    <location>
        <begin position="93"/>
        <end position="110"/>
    </location>
</feature>
<name>A0A853C6D0_9ACTN</name>
<reference evidence="4 5" key="1">
    <citation type="submission" date="2020-07" db="EMBL/GenBank/DDBJ databases">
        <title>Sequencing the genomes of 1000 actinobacteria strains.</title>
        <authorList>
            <person name="Klenk H.-P."/>
        </authorList>
    </citation>
    <scope>NUCLEOTIDE SEQUENCE [LARGE SCALE GENOMIC DNA]</scope>
    <source>
        <strain evidence="4 5">DSM 103833</strain>
    </source>
</reference>
<feature type="domain" description="Oxidoreductase molybdopterin-binding" evidence="3">
    <location>
        <begin position="225"/>
        <end position="376"/>
    </location>
</feature>
<keyword evidence="2" id="KW-0472">Membrane</keyword>
<accession>A0A853C6D0</accession>
<dbReference type="Gene3D" id="3.90.420.10">
    <property type="entry name" value="Oxidoreductase, molybdopterin-binding domain"/>
    <property type="match status" value="1"/>
</dbReference>
<dbReference type="Pfam" id="PF00174">
    <property type="entry name" value="Oxidored_molyb"/>
    <property type="match status" value="1"/>
</dbReference>
<feature type="transmembrane region" description="Helical" evidence="2">
    <location>
        <begin position="116"/>
        <end position="137"/>
    </location>
</feature>